<dbReference type="Proteomes" id="UP000320839">
    <property type="component" value="Chromosome"/>
</dbReference>
<keyword evidence="5 13" id="KW-0560">Oxidoreductase</keyword>
<dbReference type="RefSeq" id="WP_145458873.1">
    <property type="nucleotide sequence ID" value="NZ_CP036317.1"/>
</dbReference>
<dbReference type="EC" id="1.11.1.24" evidence="2"/>
<evidence type="ECO:0000256" key="11">
    <source>
        <dbReference type="ARBA" id="ARBA00049091"/>
    </source>
</evidence>
<dbReference type="SUPFAM" id="SSF52833">
    <property type="entry name" value="Thioredoxin-like"/>
    <property type="match status" value="1"/>
</dbReference>
<dbReference type="GO" id="GO:0005737">
    <property type="term" value="C:cytoplasm"/>
    <property type="evidence" value="ECO:0007669"/>
    <property type="project" value="TreeGrafter"/>
</dbReference>
<evidence type="ECO:0000313" key="14">
    <source>
        <dbReference type="Proteomes" id="UP000320839"/>
    </source>
</evidence>
<sequence length="198" mass="22253">MLLRSHFKIEAPLLFILVFMFCCLLTMNLQPVGAAEKHPPDVGDKAQEFKLNKLDGKTINLSQYTKKGPVVLMVLRGYPGYQCPICNRQVGQYIAAAAKLKKANTTVLMVYPGPADKLKTRAEEFITGKTLPENFHLLIDPGYSFTEAWGLRWNAPQETAYPSTFVVDRNQKIRFAKISKTHGDRAPVKDILNVLTDL</sequence>
<organism evidence="13 14">
    <name type="scientific">Gimesia panareensis</name>
    <dbReference type="NCBI Taxonomy" id="2527978"/>
    <lineage>
        <taxon>Bacteria</taxon>
        <taxon>Pseudomonadati</taxon>
        <taxon>Planctomycetota</taxon>
        <taxon>Planctomycetia</taxon>
        <taxon>Planctomycetales</taxon>
        <taxon>Planctomycetaceae</taxon>
        <taxon>Gimesia</taxon>
    </lineage>
</organism>
<dbReference type="InterPro" id="IPR036249">
    <property type="entry name" value="Thioredoxin-like_sf"/>
</dbReference>
<protein>
    <recommendedName>
        <fullName evidence="2">thioredoxin-dependent peroxiredoxin</fullName>
        <ecNumber evidence="2">1.11.1.24</ecNumber>
    </recommendedName>
    <alternativeName>
        <fullName evidence="8">Thioredoxin peroxidase</fullName>
    </alternativeName>
    <alternativeName>
        <fullName evidence="10">Thioredoxin-dependent peroxiredoxin Bcp</fullName>
    </alternativeName>
</protein>
<dbReference type="InterPro" id="IPR013766">
    <property type="entry name" value="Thioredoxin_domain"/>
</dbReference>
<keyword evidence="7" id="KW-0676">Redox-active center</keyword>
<dbReference type="PROSITE" id="PS51352">
    <property type="entry name" value="THIOREDOXIN_2"/>
    <property type="match status" value="1"/>
</dbReference>
<evidence type="ECO:0000256" key="6">
    <source>
        <dbReference type="ARBA" id="ARBA00023157"/>
    </source>
</evidence>
<accession>A0A518FW89</accession>
<dbReference type="AlphaFoldDB" id="A0A518FW89"/>
<keyword evidence="6" id="KW-1015">Disulfide bond</keyword>
<evidence type="ECO:0000256" key="2">
    <source>
        <dbReference type="ARBA" id="ARBA00013017"/>
    </source>
</evidence>
<evidence type="ECO:0000313" key="13">
    <source>
        <dbReference type="EMBL" id="QDV20591.1"/>
    </source>
</evidence>
<dbReference type="GO" id="GO:0034599">
    <property type="term" value="P:cellular response to oxidative stress"/>
    <property type="evidence" value="ECO:0007669"/>
    <property type="project" value="TreeGrafter"/>
</dbReference>
<evidence type="ECO:0000256" key="8">
    <source>
        <dbReference type="ARBA" id="ARBA00032824"/>
    </source>
</evidence>
<evidence type="ECO:0000259" key="12">
    <source>
        <dbReference type="PROSITE" id="PS51352"/>
    </source>
</evidence>
<name>A0A518FW89_9PLAN</name>
<evidence type="ECO:0000256" key="1">
    <source>
        <dbReference type="ARBA" id="ARBA00003330"/>
    </source>
</evidence>
<dbReference type="Pfam" id="PF00578">
    <property type="entry name" value="AhpC-TSA"/>
    <property type="match status" value="1"/>
</dbReference>
<dbReference type="OrthoDB" id="279898at2"/>
<dbReference type="GO" id="GO:0045454">
    <property type="term" value="P:cell redox homeostasis"/>
    <property type="evidence" value="ECO:0007669"/>
    <property type="project" value="TreeGrafter"/>
</dbReference>
<gene>
    <name evidence="13" type="primary">bcp_4</name>
    <name evidence="13" type="ORF">Pan153_52670</name>
</gene>
<comment type="catalytic activity">
    <reaction evidence="11">
        <text>a hydroperoxide + [thioredoxin]-dithiol = an alcohol + [thioredoxin]-disulfide + H2O</text>
        <dbReference type="Rhea" id="RHEA:62620"/>
        <dbReference type="Rhea" id="RHEA-COMP:10698"/>
        <dbReference type="Rhea" id="RHEA-COMP:10700"/>
        <dbReference type="ChEBI" id="CHEBI:15377"/>
        <dbReference type="ChEBI" id="CHEBI:29950"/>
        <dbReference type="ChEBI" id="CHEBI:30879"/>
        <dbReference type="ChEBI" id="CHEBI:35924"/>
        <dbReference type="ChEBI" id="CHEBI:50058"/>
        <dbReference type="EC" id="1.11.1.24"/>
    </reaction>
</comment>
<comment type="function">
    <text evidence="1">Thiol-specific peroxidase that catalyzes the reduction of hydrogen peroxide and organic hydroperoxides to water and alcohols, respectively. Plays a role in cell protection against oxidative stress by detoxifying peroxides and as sensor of hydrogen peroxide-mediated signaling events.</text>
</comment>
<dbReference type="GO" id="GO:0008379">
    <property type="term" value="F:thioredoxin peroxidase activity"/>
    <property type="evidence" value="ECO:0007669"/>
    <property type="project" value="TreeGrafter"/>
</dbReference>
<evidence type="ECO:0000256" key="5">
    <source>
        <dbReference type="ARBA" id="ARBA00023002"/>
    </source>
</evidence>
<dbReference type="Gene3D" id="3.40.30.10">
    <property type="entry name" value="Glutaredoxin"/>
    <property type="match status" value="1"/>
</dbReference>
<proteinExistence type="inferred from homology"/>
<evidence type="ECO:0000256" key="3">
    <source>
        <dbReference type="ARBA" id="ARBA00022559"/>
    </source>
</evidence>
<keyword evidence="3 13" id="KW-0575">Peroxidase</keyword>
<comment type="similarity">
    <text evidence="9">Belongs to the peroxiredoxin family. BCP/PrxQ subfamily.</text>
</comment>
<dbReference type="InterPro" id="IPR050924">
    <property type="entry name" value="Peroxiredoxin_BCP/PrxQ"/>
</dbReference>
<feature type="domain" description="Thioredoxin" evidence="12">
    <location>
        <begin position="40"/>
        <end position="198"/>
    </location>
</feature>
<evidence type="ECO:0000256" key="4">
    <source>
        <dbReference type="ARBA" id="ARBA00022862"/>
    </source>
</evidence>
<keyword evidence="4" id="KW-0049">Antioxidant</keyword>
<dbReference type="InterPro" id="IPR000866">
    <property type="entry name" value="AhpC/TSA"/>
</dbReference>
<evidence type="ECO:0000256" key="10">
    <source>
        <dbReference type="ARBA" id="ARBA00042639"/>
    </source>
</evidence>
<reference evidence="13 14" key="1">
    <citation type="submission" date="2019-02" db="EMBL/GenBank/DDBJ databases">
        <title>Deep-cultivation of Planctomycetes and their phenomic and genomic characterization uncovers novel biology.</title>
        <authorList>
            <person name="Wiegand S."/>
            <person name="Jogler M."/>
            <person name="Boedeker C."/>
            <person name="Pinto D."/>
            <person name="Vollmers J."/>
            <person name="Rivas-Marin E."/>
            <person name="Kohn T."/>
            <person name="Peeters S.H."/>
            <person name="Heuer A."/>
            <person name="Rast P."/>
            <person name="Oberbeckmann S."/>
            <person name="Bunk B."/>
            <person name="Jeske O."/>
            <person name="Meyerdierks A."/>
            <person name="Storesund J.E."/>
            <person name="Kallscheuer N."/>
            <person name="Luecker S."/>
            <person name="Lage O.M."/>
            <person name="Pohl T."/>
            <person name="Merkel B.J."/>
            <person name="Hornburger P."/>
            <person name="Mueller R.-W."/>
            <person name="Bruemmer F."/>
            <person name="Labrenz M."/>
            <person name="Spormann A.M."/>
            <person name="Op den Camp H."/>
            <person name="Overmann J."/>
            <person name="Amann R."/>
            <person name="Jetten M.S.M."/>
            <person name="Mascher T."/>
            <person name="Medema M.H."/>
            <person name="Devos D.P."/>
            <person name="Kaster A.-K."/>
            <person name="Ovreas L."/>
            <person name="Rohde M."/>
            <person name="Galperin M.Y."/>
            <person name="Jogler C."/>
        </authorList>
    </citation>
    <scope>NUCLEOTIDE SEQUENCE [LARGE SCALE GENOMIC DNA]</scope>
    <source>
        <strain evidence="13 14">Pan153</strain>
    </source>
</reference>
<dbReference type="PANTHER" id="PTHR42801:SF4">
    <property type="entry name" value="AHPC_TSA FAMILY PROTEIN"/>
    <property type="match status" value="1"/>
</dbReference>
<dbReference type="EMBL" id="CP036317">
    <property type="protein sequence ID" value="QDV20591.1"/>
    <property type="molecule type" value="Genomic_DNA"/>
</dbReference>
<evidence type="ECO:0000256" key="9">
    <source>
        <dbReference type="ARBA" id="ARBA00038489"/>
    </source>
</evidence>
<evidence type="ECO:0000256" key="7">
    <source>
        <dbReference type="ARBA" id="ARBA00023284"/>
    </source>
</evidence>
<dbReference type="PANTHER" id="PTHR42801">
    <property type="entry name" value="THIOREDOXIN-DEPENDENT PEROXIDE REDUCTASE"/>
    <property type="match status" value="1"/>
</dbReference>